<dbReference type="AlphaFoldDB" id="A0AA91VBM9"/>
<comment type="caution">
    <text evidence="2">The sequence shown here is derived from an EMBL/GenBank/DDBJ whole genome shotgun (WGS) entry which is preliminary data.</text>
</comment>
<sequence>MNNNKVSFISCVNNFEEYNTALHYIDTLKVPHGYEIETIAIEKATSLTSGYNEAMKKSDAKYKVYLHQDAYILNGNFISDVITLFEKYPKLGMLGPLGAKNLPNGNMIHSSHIYGIMYHTPKGKGILELGSARKVINDYEKVLAIDGVIMVTQYDLMWREDLFKGWHFYDVSQSLEFVKAGYEVGVVKQERPWCFHDTGIIDWTGYEENRNIFVQNYREYII</sequence>
<organism evidence="2 3">
    <name type="scientific">Bacillus pseudomycoides</name>
    <dbReference type="NCBI Taxonomy" id="64104"/>
    <lineage>
        <taxon>Bacteria</taxon>
        <taxon>Bacillati</taxon>
        <taxon>Bacillota</taxon>
        <taxon>Bacilli</taxon>
        <taxon>Bacillales</taxon>
        <taxon>Bacillaceae</taxon>
        <taxon>Bacillus</taxon>
        <taxon>Bacillus cereus group</taxon>
    </lineage>
</organism>
<accession>A0AA91VBM9</accession>
<proteinExistence type="predicted"/>
<dbReference type="InterPro" id="IPR059123">
    <property type="entry name" value="StrF_dom"/>
</dbReference>
<dbReference type="SUPFAM" id="SSF53448">
    <property type="entry name" value="Nucleotide-diphospho-sugar transferases"/>
    <property type="match status" value="1"/>
</dbReference>
<protein>
    <recommendedName>
        <fullName evidence="1">Streptomycin biosynthesis protein StrF domain-containing protein</fullName>
    </recommendedName>
</protein>
<evidence type="ECO:0000313" key="3">
    <source>
        <dbReference type="Proteomes" id="UP000221020"/>
    </source>
</evidence>
<dbReference type="Pfam" id="PF13712">
    <property type="entry name" value="Glyco_tranf_2_5"/>
    <property type="match status" value="1"/>
</dbReference>
<dbReference type="Gene3D" id="3.90.550.10">
    <property type="entry name" value="Spore Coat Polysaccharide Biosynthesis Protein SpsA, Chain A"/>
    <property type="match status" value="1"/>
</dbReference>
<name>A0AA91VBM9_9BACI</name>
<dbReference type="RefSeq" id="WP_097897130.1">
    <property type="nucleotide sequence ID" value="NZ_NVOR01000049.1"/>
</dbReference>
<evidence type="ECO:0000313" key="2">
    <source>
        <dbReference type="EMBL" id="PED81949.1"/>
    </source>
</evidence>
<dbReference type="EMBL" id="NVOR01000049">
    <property type="protein sequence ID" value="PED81949.1"/>
    <property type="molecule type" value="Genomic_DNA"/>
</dbReference>
<dbReference type="Proteomes" id="UP000221020">
    <property type="component" value="Unassembled WGS sequence"/>
</dbReference>
<feature type="domain" description="Streptomycin biosynthesis protein StrF" evidence="1">
    <location>
        <begin position="7"/>
        <end position="217"/>
    </location>
</feature>
<reference evidence="2 3" key="1">
    <citation type="submission" date="2017-09" db="EMBL/GenBank/DDBJ databases">
        <title>Large-scale bioinformatics analysis of Bacillus genomes uncovers conserved roles of natural products in bacterial physiology.</title>
        <authorList>
            <consortium name="Agbiome Team Llc"/>
            <person name="Bleich R.M."/>
            <person name="Grubbs K.J."/>
            <person name="Santa Maria K.C."/>
            <person name="Allen S.E."/>
            <person name="Farag S."/>
            <person name="Shank E.A."/>
            <person name="Bowers A."/>
        </authorList>
    </citation>
    <scope>NUCLEOTIDE SEQUENCE [LARGE SCALE GENOMIC DNA]</scope>
    <source>
        <strain evidence="2 3">AFS092012</strain>
    </source>
</reference>
<gene>
    <name evidence="2" type="ORF">CON65_14540</name>
</gene>
<evidence type="ECO:0000259" key="1">
    <source>
        <dbReference type="Pfam" id="PF13712"/>
    </source>
</evidence>
<dbReference type="InterPro" id="IPR029044">
    <property type="entry name" value="Nucleotide-diphossugar_trans"/>
</dbReference>